<evidence type="ECO:0000313" key="2">
    <source>
        <dbReference type="EMBL" id="RYU74634.1"/>
    </source>
</evidence>
<dbReference type="InterPro" id="IPR013783">
    <property type="entry name" value="Ig-like_fold"/>
</dbReference>
<reference evidence="2 3" key="1">
    <citation type="submission" date="2019-02" db="EMBL/GenBank/DDBJ databases">
        <title>Bacterial novel species isolated from soil.</title>
        <authorList>
            <person name="Jung H.-Y."/>
        </authorList>
    </citation>
    <scope>NUCLEOTIDE SEQUENCE [LARGE SCALE GENOMIC DNA]</scope>
    <source>
        <strain evidence="2 3">1-3-3-3</strain>
    </source>
</reference>
<dbReference type="AlphaFoldDB" id="A0A4V1ZA74"/>
<dbReference type="SMART" id="SM00429">
    <property type="entry name" value="IPT"/>
    <property type="match status" value="3"/>
</dbReference>
<protein>
    <recommendedName>
        <fullName evidence="1">IPT/TIG domain-containing protein</fullName>
    </recommendedName>
</protein>
<feature type="domain" description="IPT/TIG" evidence="1">
    <location>
        <begin position="439"/>
        <end position="518"/>
    </location>
</feature>
<dbReference type="Gene3D" id="2.60.120.260">
    <property type="entry name" value="Galactose-binding domain-like"/>
    <property type="match status" value="1"/>
</dbReference>
<dbReference type="InterPro" id="IPR014756">
    <property type="entry name" value="Ig_E-set"/>
</dbReference>
<dbReference type="RefSeq" id="WP_207218363.1">
    <property type="nucleotide sequence ID" value="NZ_SEWE01000079.1"/>
</dbReference>
<dbReference type="Pfam" id="PF01833">
    <property type="entry name" value="TIG"/>
    <property type="match status" value="5"/>
</dbReference>
<dbReference type="EMBL" id="SEWE01000079">
    <property type="protein sequence ID" value="RYU74634.1"/>
    <property type="molecule type" value="Genomic_DNA"/>
</dbReference>
<evidence type="ECO:0000313" key="3">
    <source>
        <dbReference type="Proteomes" id="UP000294155"/>
    </source>
</evidence>
<feature type="non-terminal residue" evidence="2">
    <location>
        <position position="1082"/>
    </location>
</feature>
<dbReference type="SUPFAM" id="SSF81296">
    <property type="entry name" value="E set domains"/>
    <property type="match status" value="5"/>
</dbReference>
<dbReference type="Gene3D" id="2.60.40.10">
    <property type="entry name" value="Immunoglobulins"/>
    <property type="match status" value="5"/>
</dbReference>
<evidence type="ECO:0000259" key="1">
    <source>
        <dbReference type="SMART" id="SM00429"/>
    </source>
</evidence>
<dbReference type="Proteomes" id="UP000294155">
    <property type="component" value="Unassembled WGS sequence"/>
</dbReference>
<organism evidence="2 3">
    <name type="scientific">Hymenobacter persicinus</name>
    <dbReference type="NCBI Taxonomy" id="2025506"/>
    <lineage>
        <taxon>Bacteria</taxon>
        <taxon>Pseudomonadati</taxon>
        <taxon>Bacteroidota</taxon>
        <taxon>Cytophagia</taxon>
        <taxon>Cytophagales</taxon>
        <taxon>Hymenobacteraceae</taxon>
        <taxon>Hymenobacter</taxon>
    </lineage>
</organism>
<proteinExistence type="predicted"/>
<feature type="domain" description="IPT/TIG" evidence="1">
    <location>
        <begin position="604"/>
        <end position="683"/>
    </location>
</feature>
<gene>
    <name evidence="2" type="ORF">EWM57_20355</name>
</gene>
<accession>A0A4V1ZA74</accession>
<dbReference type="InterPro" id="IPR002909">
    <property type="entry name" value="IPT_dom"/>
</dbReference>
<comment type="caution">
    <text evidence="2">The sequence shown here is derived from an EMBL/GenBank/DDBJ whole genome shotgun (WGS) entry which is preliminary data.</text>
</comment>
<sequence>MTENNTLFRRQAPSGSGRWRFLLQLRVLLGLPLLGHAQTLTQADFTGVVVPQYLGSGTATRLPVLYRATVSNLTPNTLYRYFTQAATNATTGGGTVDFGTTSGGAGNPLLINNASGTYTYYTGSVNLATAGSYETFMTDAAGSFTGWFGFVNTGNARFTGGNVVFPTITLGKDATSSVVEKRLALNQGMTVLTFAATAGAPNGTFIKGNSFATPRNLVAIYDNTAGSGRPLAVTVVEPISATIASTVPGYSTTSGSWNTIVPNANANGVQRVEERSVTTGAVVNCNTDADGTWPSGVVTANPTGGTTPLQLTSTDAPLNAGCGAVGTPTITVSTNGPLTFATTTGTPSAAQTYTVAGTNLTADITVTAPAGYQISSNGSAYSTTLTLTQTNGTVATTTISVRLQGTANGTFTGNITNVSGSAAQNVAVSGTVGSSGPAAPTVTSFTPASGPVGTVVTVTGTDFTGTTAVTIGGTNAPNFTVNSNTQLVVTVPAGASSGIISVTTPAGTGSSSTNFIVTAPTPPTIASFTPTSGPVGTTVTITGTNFTGATAVTFNGTLATTFSVVNATTISANVPVGATTGPIAVTTPDGTATSGTNFTVTASAPTIASFTPASGPVGTTVTITGTNFTGATAVTFNGTTATSFNVVSATSVTAVVPAGATTGAIAVTTPGGTATSATSFTVTVPTAAITALSPAVRVANSAGFTLTVSGTSFQSGAVVTLNGTALTTTFVSATSLTAAVPASALTTPGTYNVTVTNPGATASAPATFTVSAAMAGLFEDFEQGTKTGYASATVALQSGDWTLADALIGTSTSDKFNGTRSVRVRGGGSVSMNFDKPNGAGTITLNAALYGTDTGVSLKLEISTDGGTTYTDITGTAPTLTASLAPYTFTANRPGNIRIRVSSTNTVAASNPRLNLDDISITDYTAPATPVITVTPASLPAFSTTTGTPSAAQSFTVSASNLTADLTVTAPAGYEVSLSQATGFAASVSLTPASGTVASTTVYVRLTGAASGSFAGNVAVTSAGATTQNVAVTGTVTTPTPPAPTIASFTPASGPVGTTVTITGTNFTGATAVTFNGTTATS</sequence>
<feature type="domain" description="IPT/TIG" evidence="1">
    <location>
        <begin position="522"/>
        <end position="601"/>
    </location>
</feature>
<name>A0A4V1ZA74_9BACT</name>
<keyword evidence="3" id="KW-1185">Reference proteome</keyword>